<protein>
    <submittedName>
        <fullName evidence="9">TolC family type I secretion outer membrane protein</fullName>
    </submittedName>
</protein>
<sequence>MMDRTLGALGCAMALTWLCVSSAWAQTSLKDAMVLAYETNPTLQADREGLKVLDEDVSSARSAGRPSLIGEASLTRSDIDVRGTGGIVGLRLTQPLFRGFRVQNNIRAADANVDAGRESLVQSEIDIFSGVTEAYSAVRRDREILTLNTAMIDILQTIRNGEQRRLDLGERTKTDVSQADARLSGILATITTSDQRLAEARARYRNLVGQEADDLASLPPLPALPASRDDAILIAWKNSPRVRQAEFAAKAAGFQVKVAKGALLPSLDASASVNHRDEIVQILNRKINQDLATFQLVLTVPLYQGGAEHAAVRRAKHVRELRQREIEEATRAVSADVSVAWDRLVSARKAQAAYLDVIKANEVAVAGVRREALVGSRTTLEVLDAERELKDARIEYVNAQHREYLANFDVLAVTGMATAKDLGLAVKTYDPKAHYEDVSDRWFGFSP</sequence>
<dbReference type="Gene3D" id="1.20.1600.10">
    <property type="entry name" value="Outer membrane efflux proteins (OEP)"/>
    <property type="match status" value="1"/>
</dbReference>
<feature type="chain" id="PRO_5030920150" evidence="8">
    <location>
        <begin position="26"/>
        <end position="447"/>
    </location>
</feature>
<comment type="caution">
    <text evidence="9">The sequence shown here is derived from an EMBL/GenBank/DDBJ whole genome shotgun (WGS) entry which is preliminary data.</text>
</comment>
<reference evidence="9 10" key="1">
    <citation type="submission" date="2020-08" db="EMBL/GenBank/DDBJ databases">
        <title>Genomic Encyclopedia of Type Strains, Phase IV (KMG-IV): sequencing the most valuable type-strain genomes for metagenomic binning, comparative biology and taxonomic classification.</title>
        <authorList>
            <person name="Goeker M."/>
        </authorList>
    </citation>
    <scope>NUCLEOTIDE SEQUENCE [LARGE SCALE GENOMIC DNA]</scope>
    <source>
        <strain evidence="9 10">DSM 25079</strain>
    </source>
</reference>
<dbReference type="GO" id="GO:0009279">
    <property type="term" value="C:cell outer membrane"/>
    <property type="evidence" value="ECO:0007669"/>
    <property type="project" value="UniProtKB-SubCell"/>
</dbReference>
<evidence type="ECO:0000256" key="6">
    <source>
        <dbReference type="ARBA" id="ARBA00023136"/>
    </source>
</evidence>
<gene>
    <name evidence="9" type="ORF">FHS49_001468</name>
</gene>
<dbReference type="InterPro" id="IPR051906">
    <property type="entry name" value="TolC-like"/>
</dbReference>
<dbReference type="GO" id="GO:0015562">
    <property type="term" value="F:efflux transmembrane transporter activity"/>
    <property type="evidence" value="ECO:0007669"/>
    <property type="project" value="InterPro"/>
</dbReference>
<dbReference type="GO" id="GO:0015288">
    <property type="term" value="F:porin activity"/>
    <property type="evidence" value="ECO:0007669"/>
    <property type="project" value="TreeGrafter"/>
</dbReference>
<evidence type="ECO:0000313" key="10">
    <source>
        <dbReference type="Proteomes" id="UP000549617"/>
    </source>
</evidence>
<dbReference type="SUPFAM" id="SSF56954">
    <property type="entry name" value="Outer membrane efflux proteins (OEP)"/>
    <property type="match status" value="1"/>
</dbReference>
<keyword evidence="3" id="KW-0813">Transport</keyword>
<keyword evidence="6" id="KW-0472">Membrane</keyword>
<evidence type="ECO:0000256" key="1">
    <source>
        <dbReference type="ARBA" id="ARBA00004442"/>
    </source>
</evidence>
<comment type="subcellular location">
    <subcellularLocation>
        <location evidence="1">Cell outer membrane</location>
    </subcellularLocation>
</comment>
<dbReference type="Proteomes" id="UP000549617">
    <property type="component" value="Unassembled WGS sequence"/>
</dbReference>
<dbReference type="NCBIfam" id="TIGR01844">
    <property type="entry name" value="type_I_sec_TolC"/>
    <property type="match status" value="1"/>
</dbReference>
<keyword evidence="7" id="KW-0998">Cell outer membrane</keyword>
<keyword evidence="5" id="KW-0812">Transmembrane</keyword>
<name>A0A7W9EEW4_9SPHN</name>
<organism evidence="9 10">
    <name type="scientific">Sphingobium boeckii</name>
    <dbReference type="NCBI Taxonomy" id="1082345"/>
    <lineage>
        <taxon>Bacteria</taxon>
        <taxon>Pseudomonadati</taxon>
        <taxon>Pseudomonadota</taxon>
        <taxon>Alphaproteobacteria</taxon>
        <taxon>Sphingomonadales</taxon>
        <taxon>Sphingomonadaceae</taxon>
        <taxon>Sphingobium</taxon>
    </lineage>
</organism>
<dbReference type="InterPro" id="IPR010130">
    <property type="entry name" value="T1SS_OMP_TolC"/>
</dbReference>
<evidence type="ECO:0000256" key="4">
    <source>
        <dbReference type="ARBA" id="ARBA00022452"/>
    </source>
</evidence>
<evidence type="ECO:0000256" key="2">
    <source>
        <dbReference type="ARBA" id="ARBA00007613"/>
    </source>
</evidence>
<dbReference type="AlphaFoldDB" id="A0A7W9EEW4"/>
<evidence type="ECO:0000313" key="9">
    <source>
        <dbReference type="EMBL" id="MBB5685460.1"/>
    </source>
</evidence>
<keyword evidence="10" id="KW-1185">Reference proteome</keyword>
<dbReference type="PANTHER" id="PTHR30026">
    <property type="entry name" value="OUTER MEMBRANE PROTEIN TOLC"/>
    <property type="match status" value="1"/>
</dbReference>
<evidence type="ECO:0000256" key="5">
    <source>
        <dbReference type="ARBA" id="ARBA00022692"/>
    </source>
</evidence>
<comment type="similarity">
    <text evidence="2">Belongs to the outer membrane factor (OMF) (TC 1.B.17) family.</text>
</comment>
<keyword evidence="8" id="KW-0732">Signal</keyword>
<accession>A0A7W9EEW4</accession>
<dbReference type="PANTHER" id="PTHR30026:SF22">
    <property type="entry name" value="OUTER MEMBRANE EFFLUX PROTEIN"/>
    <property type="match status" value="1"/>
</dbReference>
<dbReference type="GO" id="GO:1990281">
    <property type="term" value="C:efflux pump complex"/>
    <property type="evidence" value="ECO:0007669"/>
    <property type="project" value="TreeGrafter"/>
</dbReference>
<keyword evidence="4" id="KW-1134">Transmembrane beta strand</keyword>
<evidence type="ECO:0000256" key="8">
    <source>
        <dbReference type="SAM" id="SignalP"/>
    </source>
</evidence>
<evidence type="ECO:0000256" key="7">
    <source>
        <dbReference type="ARBA" id="ARBA00023237"/>
    </source>
</evidence>
<dbReference type="InterPro" id="IPR003423">
    <property type="entry name" value="OMP_efflux"/>
</dbReference>
<proteinExistence type="inferred from homology"/>
<dbReference type="RefSeq" id="WP_184016808.1">
    <property type="nucleotide sequence ID" value="NZ_JACIJC010000002.1"/>
</dbReference>
<dbReference type="EMBL" id="JACIJC010000002">
    <property type="protein sequence ID" value="MBB5685460.1"/>
    <property type="molecule type" value="Genomic_DNA"/>
</dbReference>
<feature type="signal peptide" evidence="8">
    <location>
        <begin position="1"/>
        <end position="25"/>
    </location>
</feature>
<dbReference type="Pfam" id="PF02321">
    <property type="entry name" value="OEP"/>
    <property type="match status" value="2"/>
</dbReference>
<evidence type="ECO:0000256" key="3">
    <source>
        <dbReference type="ARBA" id="ARBA00022448"/>
    </source>
</evidence>